<dbReference type="InterPro" id="IPR052337">
    <property type="entry name" value="SAT4-like"/>
</dbReference>
<feature type="transmembrane region" description="Helical" evidence="6">
    <location>
        <begin position="16"/>
        <end position="37"/>
    </location>
</feature>
<evidence type="ECO:0000256" key="2">
    <source>
        <dbReference type="ARBA" id="ARBA00022692"/>
    </source>
</evidence>
<keyword evidence="3 6" id="KW-1133">Transmembrane helix</keyword>
<evidence type="ECO:0000259" key="7">
    <source>
        <dbReference type="Pfam" id="PF20684"/>
    </source>
</evidence>
<dbReference type="Proteomes" id="UP000253845">
    <property type="component" value="Unassembled WGS sequence"/>
</dbReference>
<sequence length="431" mass="47766">MGLTLTGAYNTRQLQIVIINSILVVLSILAVVLRIWARRLQGLSLFIEDYLSIIALSNEGLHAGVGEHVDTLSAATVQEYSLLFWNTCLPVIKLSIVLFYQRIFPVPSMIFACRSIMLFLAVWYIAFQTTAIFQCIPIHHEWQKKTTKGHCIDFVPFVTTLAATNLCTDVLLLVLPTREIWKLQIPWARKIGLSIIFTLGVIELTICNGSVCAISIVRLENLIAISDSDITCTISIACQLLCAILIQFGLGQKSAAQRKILQSPTGWVIFLPQLRATAIRAVKAVKSGYLGSEPDKTSVRKWSRPVSVASRLSLSVHLVARPAVRSLPGLVMRGSNFEHANYFALNFYVGKLPVEDKRRWEMPLMQSPARMALSGVAISYPRSRNESGNFPLPTSVVALTRTYHRSSQQALGSPWQAWGTAAERGSPTRCA</sequence>
<feature type="transmembrane region" description="Helical" evidence="6">
    <location>
        <begin position="109"/>
        <end position="133"/>
    </location>
</feature>
<gene>
    <name evidence="8" type="ORF">M747DRAFT_316616</name>
</gene>
<evidence type="ECO:0000256" key="3">
    <source>
        <dbReference type="ARBA" id="ARBA00022989"/>
    </source>
</evidence>
<feature type="transmembrane region" description="Helical" evidence="6">
    <location>
        <begin position="195"/>
        <end position="217"/>
    </location>
</feature>
<evidence type="ECO:0000256" key="4">
    <source>
        <dbReference type="ARBA" id="ARBA00023136"/>
    </source>
</evidence>
<keyword evidence="2 6" id="KW-0812">Transmembrane</keyword>
<dbReference type="Pfam" id="PF20684">
    <property type="entry name" value="Fung_rhodopsin"/>
    <property type="match status" value="1"/>
</dbReference>
<protein>
    <recommendedName>
        <fullName evidence="7">Rhodopsin domain-containing protein</fullName>
    </recommendedName>
</protein>
<feature type="transmembrane region" description="Helical" evidence="6">
    <location>
        <begin position="154"/>
        <end position="175"/>
    </location>
</feature>
<dbReference type="InterPro" id="IPR049326">
    <property type="entry name" value="Rhodopsin_dom_fungi"/>
</dbReference>
<reference evidence="8 9" key="1">
    <citation type="submission" date="2018-07" db="EMBL/GenBank/DDBJ databases">
        <title>Section-level genome sequencing of Aspergillus section Nigri to investigate inter- and intra-species variation.</title>
        <authorList>
            <consortium name="DOE Joint Genome Institute"/>
            <person name="Vesth T.C."/>
            <person name="Nybo J.L."/>
            <person name="Theobald S."/>
            <person name="Frisvad J.C."/>
            <person name="Larsen T.O."/>
            <person name="Nielsen K.F."/>
            <person name="Hoof J.B."/>
            <person name="Brandl J."/>
            <person name="Salamov A."/>
            <person name="Riley R."/>
            <person name="Gladden J.M."/>
            <person name="Phatale P."/>
            <person name="Nielsen M.T."/>
            <person name="Lyhne E.K."/>
            <person name="Kogle M.E."/>
            <person name="Strasser K."/>
            <person name="McDonnell E."/>
            <person name="Barry K."/>
            <person name="Clum A."/>
            <person name="Chen C."/>
            <person name="Nolan M."/>
            <person name="Sandor L."/>
            <person name="Kuo A."/>
            <person name="Lipzen A."/>
            <person name="Hainaut M."/>
            <person name="Drula E."/>
            <person name="Tsang A."/>
            <person name="Magnuson J.K."/>
            <person name="Henrissat B."/>
            <person name="Wiebenga A."/>
            <person name="Simmons B.A."/>
            <person name="Makela M.R."/>
            <person name="De vries R.P."/>
            <person name="Grigoriev I.V."/>
            <person name="Mortensen U.H."/>
            <person name="Baker S.E."/>
            <person name="Andersen M.R."/>
        </authorList>
    </citation>
    <scope>NUCLEOTIDE SEQUENCE [LARGE SCALE GENOMIC DNA]</scope>
    <source>
        <strain evidence="8 9">ATCC 13496</strain>
    </source>
</reference>
<dbReference type="AlphaFoldDB" id="A0A370BW18"/>
<comment type="similarity">
    <text evidence="5">Belongs to the SAT4 family.</text>
</comment>
<evidence type="ECO:0000256" key="5">
    <source>
        <dbReference type="ARBA" id="ARBA00038359"/>
    </source>
</evidence>
<evidence type="ECO:0000256" key="6">
    <source>
        <dbReference type="SAM" id="Phobius"/>
    </source>
</evidence>
<dbReference type="EMBL" id="KZ851925">
    <property type="protein sequence ID" value="RDH18245.1"/>
    <property type="molecule type" value="Genomic_DNA"/>
</dbReference>
<feature type="transmembrane region" description="Helical" evidence="6">
    <location>
        <begin position="229"/>
        <end position="250"/>
    </location>
</feature>
<evidence type="ECO:0000256" key="1">
    <source>
        <dbReference type="ARBA" id="ARBA00004141"/>
    </source>
</evidence>
<name>A0A370BW18_ASPNG</name>
<comment type="subcellular location">
    <subcellularLocation>
        <location evidence="1">Membrane</location>
        <topology evidence="1">Multi-pass membrane protein</topology>
    </subcellularLocation>
</comment>
<proteinExistence type="inferred from homology"/>
<dbReference type="VEuPathDB" id="FungiDB:M747DRAFT_316616"/>
<dbReference type="GO" id="GO:0016020">
    <property type="term" value="C:membrane"/>
    <property type="evidence" value="ECO:0007669"/>
    <property type="project" value="UniProtKB-SubCell"/>
</dbReference>
<dbReference type="PANTHER" id="PTHR33048:SF47">
    <property type="entry name" value="INTEGRAL MEMBRANE PROTEIN-RELATED"/>
    <property type="match status" value="1"/>
</dbReference>
<organism evidence="8 9">
    <name type="scientific">Aspergillus niger ATCC 13496</name>
    <dbReference type="NCBI Taxonomy" id="1353008"/>
    <lineage>
        <taxon>Eukaryota</taxon>
        <taxon>Fungi</taxon>
        <taxon>Dikarya</taxon>
        <taxon>Ascomycota</taxon>
        <taxon>Pezizomycotina</taxon>
        <taxon>Eurotiomycetes</taxon>
        <taxon>Eurotiomycetidae</taxon>
        <taxon>Eurotiales</taxon>
        <taxon>Aspergillaceae</taxon>
        <taxon>Aspergillus</taxon>
        <taxon>Aspergillus subgen. Circumdati</taxon>
    </lineage>
</organism>
<dbReference type="PANTHER" id="PTHR33048">
    <property type="entry name" value="PTH11-LIKE INTEGRAL MEMBRANE PROTEIN (AFU_ORTHOLOGUE AFUA_5G11245)"/>
    <property type="match status" value="1"/>
</dbReference>
<accession>A0A370BW18</accession>
<feature type="domain" description="Rhodopsin" evidence="7">
    <location>
        <begin position="33"/>
        <end position="234"/>
    </location>
</feature>
<evidence type="ECO:0000313" key="8">
    <source>
        <dbReference type="EMBL" id="RDH18245.1"/>
    </source>
</evidence>
<keyword evidence="4 6" id="KW-0472">Membrane</keyword>
<evidence type="ECO:0000313" key="9">
    <source>
        <dbReference type="Proteomes" id="UP000253845"/>
    </source>
</evidence>